<dbReference type="Pfam" id="PF13673">
    <property type="entry name" value="Acetyltransf_10"/>
    <property type="match status" value="1"/>
</dbReference>
<reference evidence="4 5" key="1">
    <citation type="submission" date="2023-05" db="EMBL/GenBank/DDBJ databases">
        <title>Glutamicibacter sp. B1, complete genome.</title>
        <authorList>
            <person name="Long Y.H."/>
            <person name="Fang T."/>
            <person name="Li X.Y."/>
        </authorList>
    </citation>
    <scope>NUCLEOTIDE SEQUENCE [LARGE SCALE GENOMIC DNA]</scope>
    <source>
        <strain evidence="4 5">B1</strain>
    </source>
</reference>
<evidence type="ECO:0000256" key="1">
    <source>
        <dbReference type="ARBA" id="ARBA00022679"/>
    </source>
</evidence>
<evidence type="ECO:0000256" key="2">
    <source>
        <dbReference type="ARBA" id="ARBA00023315"/>
    </source>
</evidence>
<keyword evidence="2 4" id="KW-0012">Acyltransferase</keyword>
<dbReference type="PANTHER" id="PTHR43800">
    <property type="entry name" value="PEPTIDYL-LYSINE N-ACETYLTRANSFERASE YJAB"/>
    <property type="match status" value="1"/>
</dbReference>
<feature type="domain" description="N-acetyltransferase" evidence="3">
    <location>
        <begin position="2"/>
        <end position="148"/>
    </location>
</feature>
<sequence length="153" mass="16923">MISIRAAVDVDFPELLEIWRRSVETTHEFLTPEDIDAIEQDVATYLPQMSDLRVAEKDGQLAGFIAIENDTIEMLFVDAVMQGLGIGSALLSAVIEGRLAVRVDVNEQNPSGRKFYAAKGFVKIGRSEVDGEGRPFPILHLLKTQGFESTDNE</sequence>
<dbReference type="Gene3D" id="3.40.630.30">
    <property type="match status" value="1"/>
</dbReference>
<dbReference type="InterPro" id="IPR000182">
    <property type="entry name" value="GNAT_dom"/>
</dbReference>
<dbReference type="Proteomes" id="UP001486888">
    <property type="component" value="Chromosome"/>
</dbReference>
<dbReference type="RefSeq" id="WP_345472523.1">
    <property type="nucleotide sequence ID" value="NZ_CP125942.1"/>
</dbReference>
<dbReference type="SUPFAM" id="SSF55729">
    <property type="entry name" value="Acyl-CoA N-acyltransferases (Nat)"/>
    <property type="match status" value="1"/>
</dbReference>
<evidence type="ECO:0000313" key="5">
    <source>
        <dbReference type="Proteomes" id="UP001486888"/>
    </source>
</evidence>
<dbReference type="EC" id="2.3.1.-" evidence="4"/>
<keyword evidence="5" id="KW-1185">Reference proteome</keyword>
<protein>
    <submittedName>
        <fullName evidence="4">GNAT family N-acetyltransferase</fullName>
        <ecNumber evidence="4">2.3.1.-</ecNumber>
    </submittedName>
</protein>
<dbReference type="AlphaFoldDB" id="A0AAU6WEB9"/>
<name>A0AAU6WEB9_9MICC</name>
<organism evidence="4 5">
    <name type="scientific">Glutamicibacter ectropisis</name>
    <dbReference type="NCBI Taxonomy" id="3046593"/>
    <lineage>
        <taxon>Bacteria</taxon>
        <taxon>Bacillati</taxon>
        <taxon>Actinomycetota</taxon>
        <taxon>Actinomycetes</taxon>
        <taxon>Micrococcales</taxon>
        <taxon>Micrococcaceae</taxon>
        <taxon>Glutamicibacter</taxon>
    </lineage>
</organism>
<dbReference type="CDD" id="cd04301">
    <property type="entry name" value="NAT_SF"/>
    <property type="match status" value="1"/>
</dbReference>
<dbReference type="EMBL" id="CP125942">
    <property type="protein sequence ID" value="XAO46316.1"/>
    <property type="molecule type" value="Genomic_DNA"/>
</dbReference>
<dbReference type="GO" id="GO:0016747">
    <property type="term" value="F:acyltransferase activity, transferring groups other than amino-acyl groups"/>
    <property type="evidence" value="ECO:0007669"/>
    <property type="project" value="InterPro"/>
</dbReference>
<keyword evidence="1 4" id="KW-0808">Transferase</keyword>
<dbReference type="PANTHER" id="PTHR43800:SF1">
    <property type="entry name" value="PEPTIDYL-LYSINE N-ACETYLTRANSFERASE YJAB"/>
    <property type="match status" value="1"/>
</dbReference>
<dbReference type="InterPro" id="IPR016181">
    <property type="entry name" value="Acyl_CoA_acyltransferase"/>
</dbReference>
<proteinExistence type="predicted"/>
<accession>A0AAU6WEB9</accession>
<dbReference type="PROSITE" id="PS51186">
    <property type="entry name" value="GNAT"/>
    <property type="match status" value="1"/>
</dbReference>
<gene>
    <name evidence="4" type="ORF">QMQ05_01845</name>
</gene>
<evidence type="ECO:0000259" key="3">
    <source>
        <dbReference type="PROSITE" id="PS51186"/>
    </source>
</evidence>
<dbReference type="KEGG" id="gey:QMQ05_01845"/>
<evidence type="ECO:0000313" key="4">
    <source>
        <dbReference type="EMBL" id="XAO46316.1"/>
    </source>
</evidence>